<sequence length="985" mass="117581">MMEVKMISSKHIEFLKEKKFFNFWKIGTSVESYIKRTILKWDWDIIFNAFADIKDVKFELVDRSNNKLSVCLYEYDRKFIFLYDEGEKEKEFYSASTVRQTMEVLEELKILDNFHENYYKFDEDFIIELKAYFGSNLENELNYKKVDLEKFVYKYILRNVNKKLKQNLIKKLNKWIEEFEDNNVEYEEVELGNFDEKSIINSIIFSWLSFSKNKKRNNPFSKWSELNERDLSYYKELINKIELNNENTNLNSFNENMDELLNILNAKKDDDISNILYTNEEAIVTKDLDRNKFYIDDNEAIYKELAPSFDVLNIQSYFNKLLNMKISIPVFQRSYVWNEEYVLRIVGDLINISSNNSNQKEILNLGIVYWWEKTANNQVKEIIDGQQRTVTLILIAYSLYKLFLHAKNLKLFLPKDPVENMFRYYIDIKDNSNSLLPRKITSIYNNISESDSYNSLSIALGDNWNAAEGKNSEFYKTNIYKNLKAITKKLYDYFFTNINDAEEKFKNFVQAFYQKTFLTTITTNQEQTPKNYELFQRINLYSKPLTSYDLVRNFVYGQLSEKSSNVESNISKFDNFFKPLFISKSERKTLVLDSKLFDNYVNSMATINNVSINSNELSNNLTYNIFVEVWRKLSKKYSNYSELIDKLCETVEIFSYFAKNKLIRNSKNKYDWDYDNLENMKFLVNFIIGKGKTIYIPLLWSIFDKMNLFNVNLVKESRISLLRRLSKVVYKVARIRFFNKFISFKGESLTMPIKKIVQSLNDDCTNFDKLAYNNFVFLRKYAEIDEINKKMEQDLLNKKTDLLASSDDPVSLLLLINYSIGKNNKNLHYFENDEQSSYFKDWTNLSWEHLTPVFRNKSGEVDQERKYLNLLGNAHIASKKTNSSKGNKKFSDKFGDYIFDKLLSLEFDYNTKKQNLKDEENEEHNLEDKTIEKHNLEDKEFIQKHWENLDEQKQIMISRSKVMWEQIYKVFEFDNETLKNFKNAN</sequence>
<gene>
    <name evidence="3" type="ordered locus">MBIO_0616</name>
</gene>
<dbReference type="Pfam" id="PF03235">
    <property type="entry name" value="GmrSD_N"/>
    <property type="match status" value="1"/>
</dbReference>
<evidence type="ECO:0000256" key="1">
    <source>
        <dbReference type="SAM" id="Coils"/>
    </source>
</evidence>
<dbReference type="AlphaFoldDB" id="C4XFF9"/>
<organism evidence="3 4">
    <name type="scientific">Mycoplasmopsis fermentans (strain ATCC 19989 / NBRC 14854 / NCTC 10117 / PG18)</name>
    <name type="common">Mycoplasma fermentans</name>
    <dbReference type="NCBI Taxonomy" id="496833"/>
    <lineage>
        <taxon>Bacteria</taxon>
        <taxon>Bacillati</taxon>
        <taxon>Mycoplasmatota</taxon>
        <taxon>Mycoplasmoidales</taxon>
        <taxon>Metamycoplasmataceae</taxon>
        <taxon>Mycoplasmopsis</taxon>
    </lineage>
</organism>
<dbReference type="eggNOG" id="COG1479">
    <property type="taxonomic scope" value="Bacteria"/>
</dbReference>
<dbReference type="KEGG" id="mfp:MBIO_0616"/>
<keyword evidence="1" id="KW-0175">Coiled coil</keyword>
<feature type="coiled-coil region" evidence="1">
    <location>
        <begin position="902"/>
        <end position="939"/>
    </location>
</feature>
<accession>C4XFF9</accession>
<evidence type="ECO:0000313" key="4">
    <source>
        <dbReference type="Proteomes" id="UP000006810"/>
    </source>
</evidence>
<evidence type="ECO:0000313" key="3">
    <source>
        <dbReference type="EMBL" id="BAH69881.1"/>
    </source>
</evidence>
<dbReference type="InterPro" id="IPR004919">
    <property type="entry name" value="GmrSD_N"/>
</dbReference>
<dbReference type="PANTHER" id="PTHR35149:SF1">
    <property type="entry name" value="DUF5655 DOMAIN-CONTAINING PROTEIN"/>
    <property type="match status" value="1"/>
</dbReference>
<proteinExistence type="predicted"/>
<dbReference type="PATRIC" id="fig|496833.3.peg.207"/>
<dbReference type="Proteomes" id="UP000006810">
    <property type="component" value="Chromosome"/>
</dbReference>
<protein>
    <recommendedName>
        <fullName evidence="2">GmrSD restriction endonucleases N-terminal domain-containing protein</fullName>
    </recommendedName>
</protein>
<reference evidence="3 4" key="1">
    <citation type="journal article" date="2009" name="Curr. Microbiol.">
        <title>Molecular cloning and expression of a novel cholinephosphotransferase involved in glycoglycerophospholipid biosynthesis of Mycoplasma fermentans.</title>
        <authorList>
            <person name="Ishida N."/>
            <person name="Irikura D."/>
            <person name="Matsuda K."/>
            <person name="Sato S."/>
            <person name="Asano K."/>
        </authorList>
    </citation>
    <scope>NUCLEOTIDE SEQUENCE [LARGE SCALE GENOMIC DNA]</scope>
    <source>
        <strain evidence="4">ATCC 19989 / NBRC 14854 / NCTC 10117 / PG18</strain>
    </source>
</reference>
<evidence type="ECO:0000259" key="2">
    <source>
        <dbReference type="Pfam" id="PF03235"/>
    </source>
</evidence>
<dbReference type="EMBL" id="AP009608">
    <property type="protein sequence ID" value="BAH69881.1"/>
    <property type="molecule type" value="Genomic_DNA"/>
</dbReference>
<feature type="coiled-coil region" evidence="1">
    <location>
        <begin position="243"/>
        <end position="270"/>
    </location>
</feature>
<feature type="domain" description="GmrSD restriction endonucleases N-terminal" evidence="2">
    <location>
        <begin position="320"/>
        <end position="555"/>
    </location>
</feature>
<dbReference type="HOGENOM" id="CLU_304379_0_0_14"/>
<name>C4XFF9_MYCFP</name>
<keyword evidence="4" id="KW-1185">Reference proteome</keyword>
<dbReference type="PANTHER" id="PTHR35149">
    <property type="entry name" value="SLL5132 PROTEIN"/>
    <property type="match status" value="1"/>
</dbReference>